<dbReference type="GeneID" id="25980931"/>
<evidence type="ECO:0000313" key="3">
    <source>
        <dbReference type="Proteomes" id="UP000007796"/>
    </source>
</evidence>
<reference evidence="2 3" key="1">
    <citation type="journal article" date="2011" name="Proc. Natl. Acad. Sci. U.S.A.">
        <title>Genome and transcriptome analyses of the mountain pine beetle-fungal symbiont Grosmannia clavigera, a lodgepole pine pathogen.</title>
        <authorList>
            <person name="DiGuistini S."/>
            <person name="Wang Y."/>
            <person name="Liao N.Y."/>
            <person name="Taylor G."/>
            <person name="Tanguay P."/>
            <person name="Feau N."/>
            <person name="Henrissat B."/>
            <person name="Chan S.K."/>
            <person name="Hesse-Orce U."/>
            <person name="Alamouti S.M."/>
            <person name="Tsui C.K.M."/>
            <person name="Docking R.T."/>
            <person name="Levasseur A."/>
            <person name="Haridas S."/>
            <person name="Robertson G."/>
            <person name="Birol I."/>
            <person name="Holt R.A."/>
            <person name="Marra M.A."/>
            <person name="Hamelin R.C."/>
            <person name="Hirst M."/>
            <person name="Jones S.J.M."/>
            <person name="Bohlmann J."/>
            <person name="Breuil C."/>
        </authorList>
    </citation>
    <scope>NUCLEOTIDE SEQUENCE [LARGE SCALE GENOMIC DNA]</scope>
    <source>
        <strain evidence="3">kw1407 / UAMH 11150</strain>
    </source>
</reference>
<dbReference type="InParanoid" id="F0XPD5"/>
<accession>F0XPD5</accession>
<feature type="compositionally biased region" description="Low complexity" evidence="1">
    <location>
        <begin position="83"/>
        <end position="97"/>
    </location>
</feature>
<organism evidence="3">
    <name type="scientific">Grosmannia clavigera (strain kw1407 / UAMH 11150)</name>
    <name type="common">Blue stain fungus</name>
    <name type="synonym">Graphiocladiella clavigera</name>
    <dbReference type="NCBI Taxonomy" id="655863"/>
    <lineage>
        <taxon>Eukaryota</taxon>
        <taxon>Fungi</taxon>
        <taxon>Dikarya</taxon>
        <taxon>Ascomycota</taxon>
        <taxon>Pezizomycotina</taxon>
        <taxon>Sordariomycetes</taxon>
        <taxon>Sordariomycetidae</taxon>
        <taxon>Ophiostomatales</taxon>
        <taxon>Ophiostomataceae</taxon>
        <taxon>Leptographium</taxon>
    </lineage>
</organism>
<dbReference type="RefSeq" id="XP_014169872.1">
    <property type="nucleotide sequence ID" value="XM_014314397.1"/>
</dbReference>
<gene>
    <name evidence="2" type="ORF">CMQ_7392</name>
</gene>
<evidence type="ECO:0000313" key="2">
    <source>
        <dbReference type="EMBL" id="EFX00390.1"/>
    </source>
</evidence>
<dbReference type="Proteomes" id="UP000007796">
    <property type="component" value="Unassembled WGS sequence"/>
</dbReference>
<feature type="compositionally biased region" description="Low complexity" evidence="1">
    <location>
        <begin position="119"/>
        <end position="133"/>
    </location>
</feature>
<keyword evidence="3" id="KW-1185">Reference proteome</keyword>
<feature type="compositionally biased region" description="Basic and acidic residues" evidence="1">
    <location>
        <begin position="62"/>
        <end position="79"/>
    </location>
</feature>
<protein>
    <submittedName>
        <fullName evidence="2">Uncharacterized protein</fullName>
    </submittedName>
</protein>
<name>F0XPD5_GROCL</name>
<evidence type="ECO:0000256" key="1">
    <source>
        <dbReference type="SAM" id="MobiDB-lite"/>
    </source>
</evidence>
<dbReference type="EMBL" id="GL629801">
    <property type="protein sequence ID" value="EFX00390.1"/>
    <property type="molecule type" value="Genomic_DNA"/>
</dbReference>
<feature type="compositionally biased region" description="Basic residues" evidence="1">
    <location>
        <begin position="203"/>
        <end position="215"/>
    </location>
</feature>
<proteinExistence type="predicted"/>
<sequence>MTDVKAPVSASVFSEHSHFPIGHAPVLASISTSSPAAEQAPKLDDAQSRAATEVNKSTGTKPEAKTGEEPVKDAVDKESGGVTETPPAAEPSETPSAAEKEVAIFEPLVLAVVKDDAPDVPATATGAVTAEAAVGDKRKADTEDQPADDGVLPLTEDGHTSDELGESAAKKAKIELATQTESSAASDEADPAVVGCSTANGAHAKKGAGRTKKEKKTIVPAVGRTARKTRSQGPVDA</sequence>
<feature type="region of interest" description="Disordered" evidence="1">
    <location>
        <begin position="117"/>
        <end position="169"/>
    </location>
</feature>
<feature type="region of interest" description="Disordered" evidence="1">
    <location>
        <begin position="31"/>
        <end position="100"/>
    </location>
</feature>
<dbReference type="HOGENOM" id="CLU_1030749_0_0_1"/>
<feature type="region of interest" description="Disordered" evidence="1">
    <location>
        <begin position="198"/>
        <end position="237"/>
    </location>
</feature>
<feature type="compositionally biased region" description="Basic and acidic residues" evidence="1">
    <location>
        <begin position="156"/>
        <end position="169"/>
    </location>
</feature>
<dbReference type="AlphaFoldDB" id="F0XPD5"/>